<dbReference type="AlphaFoldDB" id="A0A8X6UBJ6"/>
<dbReference type="OrthoDB" id="10480951at2759"/>
<evidence type="ECO:0000313" key="2">
    <source>
        <dbReference type="EMBL" id="GFT94083.1"/>
    </source>
</evidence>
<keyword evidence="1" id="KW-1133">Transmembrane helix</keyword>
<keyword evidence="1" id="KW-0812">Transmembrane</keyword>
<accession>A0A8X6UBJ6</accession>
<keyword evidence="1" id="KW-0472">Membrane</keyword>
<reference evidence="2" key="1">
    <citation type="submission" date="2020-08" db="EMBL/GenBank/DDBJ databases">
        <title>Multicomponent nature underlies the extraordinary mechanical properties of spider dragline silk.</title>
        <authorList>
            <person name="Kono N."/>
            <person name="Nakamura H."/>
            <person name="Mori M."/>
            <person name="Yoshida Y."/>
            <person name="Ohtoshi R."/>
            <person name="Malay A.D."/>
            <person name="Moran D.A.P."/>
            <person name="Tomita M."/>
            <person name="Numata K."/>
            <person name="Arakawa K."/>
        </authorList>
    </citation>
    <scope>NUCLEOTIDE SEQUENCE</scope>
</reference>
<sequence length="118" mass="13124">MEIEGMIIENKEGLTMTHKLVIVLAMIVCMVTAAILIIIYYPNDSLEKEFEVFESSTPTFGHEDWGFSDRDRATEFKFHLTQLARALEEFGAAFLALIAVCCVSVGLACLLCACLVLK</sequence>
<protein>
    <submittedName>
        <fullName evidence="2">Uncharacterized protein</fullName>
    </submittedName>
</protein>
<keyword evidence="3" id="KW-1185">Reference proteome</keyword>
<evidence type="ECO:0000256" key="1">
    <source>
        <dbReference type="SAM" id="Phobius"/>
    </source>
</evidence>
<feature type="transmembrane region" description="Helical" evidence="1">
    <location>
        <begin position="90"/>
        <end position="117"/>
    </location>
</feature>
<feature type="transmembrane region" description="Helical" evidence="1">
    <location>
        <begin position="20"/>
        <end position="41"/>
    </location>
</feature>
<gene>
    <name evidence="2" type="ORF">NPIL_148761</name>
</gene>
<proteinExistence type="predicted"/>
<organism evidence="2 3">
    <name type="scientific">Nephila pilipes</name>
    <name type="common">Giant wood spider</name>
    <name type="synonym">Nephila maculata</name>
    <dbReference type="NCBI Taxonomy" id="299642"/>
    <lineage>
        <taxon>Eukaryota</taxon>
        <taxon>Metazoa</taxon>
        <taxon>Ecdysozoa</taxon>
        <taxon>Arthropoda</taxon>
        <taxon>Chelicerata</taxon>
        <taxon>Arachnida</taxon>
        <taxon>Araneae</taxon>
        <taxon>Araneomorphae</taxon>
        <taxon>Entelegynae</taxon>
        <taxon>Araneoidea</taxon>
        <taxon>Nephilidae</taxon>
        <taxon>Nephila</taxon>
    </lineage>
</organism>
<dbReference type="Proteomes" id="UP000887013">
    <property type="component" value="Unassembled WGS sequence"/>
</dbReference>
<comment type="caution">
    <text evidence="2">The sequence shown here is derived from an EMBL/GenBank/DDBJ whole genome shotgun (WGS) entry which is preliminary data.</text>
</comment>
<dbReference type="EMBL" id="BMAW01025830">
    <property type="protein sequence ID" value="GFT94083.1"/>
    <property type="molecule type" value="Genomic_DNA"/>
</dbReference>
<evidence type="ECO:0000313" key="3">
    <source>
        <dbReference type="Proteomes" id="UP000887013"/>
    </source>
</evidence>
<name>A0A8X6UBJ6_NEPPI</name>